<keyword evidence="3" id="KW-0378">Hydrolase</keyword>
<comment type="similarity">
    <text evidence="1">Belongs to the peptidase C48 family.</text>
</comment>
<gene>
    <name evidence="7" type="ORF">CEPIT_LOCUS21755</name>
</gene>
<evidence type="ECO:0000256" key="3">
    <source>
        <dbReference type="ARBA" id="ARBA00022801"/>
    </source>
</evidence>
<feature type="compositionally biased region" description="Basic and acidic residues" evidence="5">
    <location>
        <begin position="7"/>
        <end position="18"/>
    </location>
</feature>
<dbReference type="PROSITE" id="PS50600">
    <property type="entry name" value="ULP_PROTEASE"/>
    <property type="match status" value="1"/>
</dbReference>
<organism evidence="7 8">
    <name type="scientific">Cuscuta epithymum</name>
    <dbReference type="NCBI Taxonomy" id="186058"/>
    <lineage>
        <taxon>Eukaryota</taxon>
        <taxon>Viridiplantae</taxon>
        <taxon>Streptophyta</taxon>
        <taxon>Embryophyta</taxon>
        <taxon>Tracheophyta</taxon>
        <taxon>Spermatophyta</taxon>
        <taxon>Magnoliopsida</taxon>
        <taxon>eudicotyledons</taxon>
        <taxon>Gunneridae</taxon>
        <taxon>Pentapetalae</taxon>
        <taxon>asterids</taxon>
        <taxon>lamiids</taxon>
        <taxon>Solanales</taxon>
        <taxon>Convolvulaceae</taxon>
        <taxon>Cuscuteae</taxon>
        <taxon>Cuscuta</taxon>
        <taxon>Cuscuta subgen. Cuscuta</taxon>
    </lineage>
</organism>
<dbReference type="GO" id="GO:0008234">
    <property type="term" value="F:cysteine-type peptidase activity"/>
    <property type="evidence" value="ECO:0007669"/>
    <property type="project" value="InterPro"/>
</dbReference>
<keyword evidence="4" id="KW-0175">Coiled coil</keyword>
<feature type="coiled-coil region" evidence="4">
    <location>
        <begin position="479"/>
        <end position="520"/>
    </location>
</feature>
<dbReference type="InterPro" id="IPR038765">
    <property type="entry name" value="Papain-like_cys_pep_sf"/>
</dbReference>
<keyword evidence="8" id="KW-1185">Reference proteome</keyword>
<proteinExistence type="inferred from homology"/>
<evidence type="ECO:0000256" key="1">
    <source>
        <dbReference type="ARBA" id="ARBA00005234"/>
    </source>
</evidence>
<evidence type="ECO:0000256" key="5">
    <source>
        <dbReference type="SAM" id="MobiDB-lite"/>
    </source>
</evidence>
<keyword evidence="2" id="KW-0645">Protease</keyword>
<dbReference type="SUPFAM" id="SSF54001">
    <property type="entry name" value="Cysteine proteinases"/>
    <property type="match status" value="1"/>
</dbReference>
<dbReference type="PANTHER" id="PTHR48449">
    <property type="entry name" value="DUF1985 DOMAIN-CONTAINING PROTEIN"/>
    <property type="match status" value="1"/>
</dbReference>
<feature type="domain" description="Ubiquitin-like protease family profile" evidence="6">
    <location>
        <begin position="810"/>
        <end position="1007"/>
    </location>
</feature>
<feature type="region of interest" description="Disordered" evidence="5">
    <location>
        <begin position="1"/>
        <end position="49"/>
    </location>
</feature>
<accession>A0AAV0E5A5</accession>
<feature type="compositionally biased region" description="Basic residues" evidence="5">
    <location>
        <begin position="729"/>
        <end position="740"/>
    </location>
</feature>
<name>A0AAV0E5A5_9ASTE</name>
<feature type="compositionally biased region" description="Basic and acidic residues" evidence="5">
    <location>
        <begin position="567"/>
        <end position="580"/>
    </location>
</feature>
<dbReference type="EMBL" id="CAMAPF010000366">
    <property type="protein sequence ID" value="CAH9117123.1"/>
    <property type="molecule type" value="Genomic_DNA"/>
</dbReference>
<feature type="region of interest" description="Disordered" evidence="5">
    <location>
        <begin position="701"/>
        <end position="742"/>
    </location>
</feature>
<comment type="caution">
    <text evidence="7">The sequence shown here is derived from an EMBL/GenBank/DDBJ whole genome shotgun (WGS) entry which is preliminary data.</text>
</comment>
<protein>
    <recommendedName>
        <fullName evidence="6">Ubiquitin-like protease family profile domain-containing protein</fullName>
    </recommendedName>
</protein>
<dbReference type="InterPro" id="IPR003653">
    <property type="entry name" value="Peptidase_C48_C"/>
</dbReference>
<evidence type="ECO:0000256" key="4">
    <source>
        <dbReference type="SAM" id="Coils"/>
    </source>
</evidence>
<sequence>MAKRKKRSDDGNEDKQLTDNEVSDSDFETKEKKETTNEKQTKKEQDKEEVLPSGKVIVRSCTRGLLDNKKELKVNCFANVHNGMEKINKLLNQDQLQTFRNTTFGKMIDIGNVQWMTGQLLILIVENHVKKLDGKVYRDRFIFNIGDRLVYFYKREFALITGFKMGGEKPVISTETKGDIWKRFFNSRDNVSRKYIKRAFEEFDNILVDKQPLDKVKLAVLNIISNFLIGNQPSVKCPEKYINMVDNLDLVNEYPWGDEIWEDLLEKVPKWSHNITNSKNDRYGFPGFSFALQIWAFESFPALRRTNVCSIEEDRKGMWPRFLKWSIPKKTCCATLADNIFDNKQFEFKKMCPTEVELQNPMIKAFYAEKMPNPVMKKSRLSLVGKRKENPVKADETEITKDGRTDEAKHVQFEAERNQVISDQGHEDMQHQNSEHAGHSGINNLNRMFKRRKGVGNELRESTILRNLMAAVVLQSKKTQKLEKRLEKLEDGMKKLLNGQREQSEMLRSLLRKIDESEEDDSDKRGLDLDNDLHAEEENKMGKKLSPKNKANDYSIAVCATPSFDLHLDDTQDMKETEGVREEDEEQQAGSDGSSQLDKQIDTNDAEPICAQNQDVLIGEEAEAPTQTSINSEELQMHVNTVLSDVIKDLKKTEEIIEEEEEQMVVDRQNESGNDQFQIKDVLIDDKKLLIQVQEKTRVLEEEGDELTRPRRNVRSPERYTPNPTTEMKKKKMQKAMKKREKAESDTCLVQGPFTEDPKEKPCMEDVHKVKIYLAEGLLKKHSSNVQKKYKKKDEELVSCPFGLQLDNFIIRSKTWIYDLYTNPNWLTDTHMGVAFFYLGVKRKQFNLKQKFATADPLLIGLIKTKAELLENENTTLTEAAYNGTIMNNILGTSQVNMMPWADADYVYIPLNTAMHWVLLVLEINEKRIRVYDSMKRRGDTVSSIRSYTKCLETFLPKVMERLGVYDKRQQAAIGKGKLKIEMVRNCPQQEDGGNCGMFVIKFAEFLMLDREVTEVSNEDMEMYPEKMTTELLLYASTKK</sequence>
<reference evidence="7" key="1">
    <citation type="submission" date="2022-07" db="EMBL/GenBank/DDBJ databases">
        <authorList>
            <person name="Macas J."/>
            <person name="Novak P."/>
            <person name="Neumann P."/>
        </authorList>
    </citation>
    <scope>NUCLEOTIDE SEQUENCE</scope>
</reference>
<dbReference type="Pfam" id="PF09331">
    <property type="entry name" value="DUF1985"/>
    <property type="match status" value="1"/>
</dbReference>
<feature type="compositionally biased region" description="Polar residues" evidence="5">
    <location>
        <begin position="588"/>
        <end position="598"/>
    </location>
</feature>
<evidence type="ECO:0000259" key="6">
    <source>
        <dbReference type="PROSITE" id="PS50600"/>
    </source>
</evidence>
<dbReference type="GO" id="GO:0006508">
    <property type="term" value="P:proteolysis"/>
    <property type="evidence" value="ECO:0007669"/>
    <property type="project" value="UniProtKB-KW"/>
</dbReference>
<feature type="compositionally biased region" description="Basic and acidic residues" evidence="5">
    <location>
        <begin position="27"/>
        <end position="49"/>
    </location>
</feature>
<evidence type="ECO:0000313" key="7">
    <source>
        <dbReference type="EMBL" id="CAH9117123.1"/>
    </source>
</evidence>
<evidence type="ECO:0000256" key="2">
    <source>
        <dbReference type="ARBA" id="ARBA00022670"/>
    </source>
</evidence>
<feature type="coiled-coil region" evidence="4">
    <location>
        <begin position="643"/>
        <end position="670"/>
    </location>
</feature>
<evidence type="ECO:0000313" key="8">
    <source>
        <dbReference type="Proteomes" id="UP001152523"/>
    </source>
</evidence>
<dbReference type="Gene3D" id="3.40.395.10">
    <property type="entry name" value="Adenoviral Proteinase, Chain A"/>
    <property type="match status" value="1"/>
</dbReference>
<dbReference type="PANTHER" id="PTHR48449:SF1">
    <property type="entry name" value="DUF1985 DOMAIN-CONTAINING PROTEIN"/>
    <property type="match status" value="1"/>
</dbReference>
<feature type="region of interest" description="Disordered" evidence="5">
    <location>
        <begin position="567"/>
        <end position="599"/>
    </location>
</feature>
<dbReference type="Proteomes" id="UP001152523">
    <property type="component" value="Unassembled WGS sequence"/>
</dbReference>
<dbReference type="Pfam" id="PF02902">
    <property type="entry name" value="Peptidase_C48"/>
    <property type="match status" value="1"/>
</dbReference>
<dbReference type="InterPro" id="IPR015410">
    <property type="entry name" value="DUF1985"/>
</dbReference>
<dbReference type="AlphaFoldDB" id="A0AAV0E5A5"/>